<gene>
    <name evidence="2" type="ORF">AAFF_G00025140</name>
</gene>
<comment type="caution">
    <text evidence="2">The sequence shown here is derived from an EMBL/GenBank/DDBJ whole genome shotgun (WGS) entry which is preliminary data.</text>
</comment>
<dbReference type="EMBL" id="JAINUG010000011">
    <property type="protein sequence ID" value="KAJ8414991.1"/>
    <property type="molecule type" value="Genomic_DNA"/>
</dbReference>
<evidence type="ECO:0000256" key="1">
    <source>
        <dbReference type="SAM" id="MobiDB-lite"/>
    </source>
</evidence>
<proteinExistence type="predicted"/>
<name>A0AAD7T607_9TELE</name>
<sequence>MSFLHPFIQHRETSGNMEDDEGEEEDRQESEAVLEREGESQTPGTTAKRDTGSQRELR</sequence>
<dbReference type="AlphaFoldDB" id="A0AAD7T607"/>
<feature type="compositionally biased region" description="Basic and acidic residues" evidence="1">
    <location>
        <begin position="29"/>
        <end position="39"/>
    </location>
</feature>
<dbReference type="Proteomes" id="UP001221898">
    <property type="component" value="Unassembled WGS sequence"/>
</dbReference>
<feature type="region of interest" description="Disordered" evidence="1">
    <location>
        <begin position="1"/>
        <end position="58"/>
    </location>
</feature>
<reference evidence="2" key="1">
    <citation type="journal article" date="2023" name="Science">
        <title>Genome structures resolve the early diversification of teleost fishes.</title>
        <authorList>
            <person name="Parey E."/>
            <person name="Louis A."/>
            <person name="Montfort J."/>
            <person name="Bouchez O."/>
            <person name="Roques C."/>
            <person name="Iampietro C."/>
            <person name="Lluch J."/>
            <person name="Castinel A."/>
            <person name="Donnadieu C."/>
            <person name="Desvignes T."/>
            <person name="Floi Bucao C."/>
            <person name="Jouanno E."/>
            <person name="Wen M."/>
            <person name="Mejri S."/>
            <person name="Dirks R."/>
            <person name="Jansen H."/>
            <person name="Henkel C."/>
            <person name="Chen W.J."/>
            <person name="Zahm M."/>
            <person name="Cabau C."/>
            <person name="Klopp C."/>
            <person name="Thompson A.W."/>
            <person name="Robinson-Rechavi M."/>
            <person name="Braasch I."/>
            <person name="Lecointre G."/>
            <person name="Bobe J."/>
            <person name="Postlethwait J.H."/>
            <person name="Berthelot C."/>
            <person name="Roest Crollius H."/>
            <person name="Guiguen Y."/>
        </authorList>
    </citation>
    <scope>NUCLEOTIDE SEQUENCE</scope>
    <source>
        <strain evidence="2">NC1722</strain>
    </source>
</reference>
<feature type="compositionally biased region" description="Basic and acidic residues" evidence="1">
    <location>
        <begin position="47"/>
        <end position="58"/>
    </location>
</feature>
<feature type="compositionally biased region" description="Acidic residues" evidence="1">
    <location>
        <begin position="17"/>
        <end position="28"/>
    </location>
</feature>
<keyword evidence="3" id="KW-1185">Reference proteome</keyword>
<accession>A0AAD7T607</accession>
<evidence type="ECO:0000313" key="3">
    <source>
        <dbReference type="Proteomes" id="UP001221898"/>
    </source>
</evidence>
<feature type="non-terminal residue" evidence="2">
    <location>
        <position position="58"/>
    </location>
</feature>
<organism evidence="2 3">
    <name type="scientific">Aldrovandia affinis</name>
    <dbReference type="NCBI Taxonomy" id="143900"/>
    <lineage>
        <taxon>Eukaryota</taxon>
        <taxon>Metazoa</taxon>
        <taxon>Chordata</taxon>
        <taxon>Craniata</taxon>
        <taxon>Vertebrata</taxon>
        <taxon>Euteleostomi</taxon>
        <taxon>Actinopterygii</taxon>
        <taxon>Neopterygii</taxon>
        <taxon>Teleostei</taxon>
        <taxon>Notacanthiformes</taxon>
        <taxon>Halosauridae</taxon>
        <taxon>Aldrovandia</taxon>
    </lineage>
</organism>
<evidence type="ECO:0000313" key="2">
    <source>
        <dbReference type="EMBL" id="KAJ8414991.1"/>
    </source>
</evidence>
<protein>
    <submittedName>
        <fullName evidence="2">Uncharacterized protein</fullName>
    </submittedName>
</protein>